<keyword evidence="9" id="KW-0539">Nucleus</keyword>
<evidence type="ECO:0000256" key="3">
    <source>
        <dbReference type="ARBA" id="ARBA00022723"/>
    </source>
</evidence>
<evidence type="ECO:0000313" key="11">
    <source>
        <dbReference type="WBParaSite" id="BPAG_0000849701-mRNA-1"/>
    </source>
</evidence>
<keyword evidence="7" id="KW-0805">Transcription regulation</keyword>
<keyword evidence="8" id="KW-0804">Transcription</keyword>
<reference evidence="11" key="1">
    <citation type="submission" date="2017-02" db="UniProtKB">
        <authorList>
            <consortium name="WormBaseParasite"/>
        </authorList>
    </citation>
    <scope>IDENTIFICATION</scope>
</reference>
<evidence type="ECO:0000256" key="6">
    <source>
        <dbReference type="ARBA" id="ARBA00022833"/>
    </source>
</evidence>
<dbReference type="GO" id="GO:0000122">
    <property type="term" value="P:negative regulation of transcription by RNA polymerase II"/>
    <property type="evidence" value="ECO:0007669"/>
    <property type="project" value="TreeGrafter"/>
</dbReference>
<evidence type="ECO:0000256" key="5">
    <source>
        <dbReference type="ARBA" id="ARBA00022771"/>
    </source>
</evidence>
<sequence>MQKDVSKASDTVNNNHCTNGTQITTAQNWRYFGGRWRGGRSTYYGYRNHPAFFGPFAEFSTPPPAVFDIPPRVLPANMFNANVVPPCERDAQFEMQFAPFTNHSPSYQFDSYLPRFHKDALPLSLNAIGAIHPSSSSSSAYNRHSIKGGKMHRCKTERKDIKDLRHNCQELPSEQLSRLSLEGGLVDVQEGYGCPPSYVMESYRGQTELITAPHDCRLFKDNSNSVTPLSVNGTFRNNKAMTHREHESLQTLRDRLKKQLEEESYECMICCQVIRASEWIWTCKKCYHMFHINRANSYGCITQWAAKSFQADIGWRCPSCQNVTFEIPKQYRCFCTKKLNPPTQRFPDMPHSCNSVCGKIRGAGCTHPCTDQCHPGPCAECLLTLTQKCNCGRETIAGRCGKQLEFKCSVVCGKTLNCGLHKCEVTCHQGDCSVCEYVVTQKCFCGLEERVVPCTALNLKVTSFSCGAPCTGMYACGVHKCELKCHDKHGKDDCGLCSLSPKKKEYCPCGRTLIAKLLNMERTSCTDPVPTCKSVCGKVLACGPEDQPHRCIQLCHVGSCSGCPSSCLISCRCKALKKIIPCKEFILYSAENPYLCLRRCKKLKTCQNHRCRAVCCVDEEHVCMQICGKKLNCGIHKCDRLCHVGQCSRCLQASFEEQHCLCGQTVREPPIPCGTPLPPCNQPCSRQHSCNHPPMHNCHAEPECPPCTVLTQKPCYGAHEIRANIPCFLNDVSCGRPCDKKLLCNVHRCKRICHVGQCLVNDISCQQPCIKKRNLVITSVAFHVTAILLVLKANSCATEVIITCSCLRKSSKMPCSDVEKAYQKLLSLKVMEDNHSNLLPCDVECQRALRNKKLARILNISHPDAVDALSAFLKNKLKTNYKDILDVEDTLIELLHDLDAQPNVTSVSHSFPPMHSELRRIIHEYSEHFGIETVSYGQEPQRNVVATAKRGVSYMPAVLLTASKRYATESSISSSAAFAPSKTLSPISKNFSCVGSKMQQLHSEGKALKRGLKEPLMSQK</sequence>
<comment type="subcellular location">
    <subcellularLocation>
        <location evidence="1">Nucleus</location>
    </subcellularLocation>
</comment>
<dbReference type="WBParaSite" id="BPAG_0000849701-mRNA-1">
    <property type="protein sequence ID" value="BPAG_0000849701-mRNA-1"/>
    <property type="gene ID" value="BPAG_0000849701"/>
</dbReference>
<evidence type="ECO:0000256" key="4">
    <source>
        <dbReference type="ARBA" id="ARBA00022737"/>
    </source>
</evidence>
<dbReference type="CDD" id="cd06008">
    <property type="entry name" value="NF-X1-zinc-finger"/>
    <property type="match status" value="5"/>
</dbReference>
<keyword evidence="6" id="KW-0862">Zinc</keyword>
<organism evidence="11">
    <name type="scientific">Brugia pahangi</name>
    <name type="common">Filarial nematode worm</name>
    <dbReference type="NCBI Taxonomy" id="6280"/>
    <lineage>
        <taxon>Eukaryota</taxon>
        <taxon>Metazoa</taxon>
        <taxon>Ecdysozoa</taxon>
        <taxon>Nematoda</taxon>
        <taxon>Chromadorea</taxon>
        <taxon>Rhabditida</taxon>
        <taxon>Spirurina</taxon>
        <taxon>Spiruromorpha</taxon>
        <taxon>Filarioidea</taxon>
        <taxon>Onchocercidae</taxon>
        <taxon>Brugia</taxon>
    </lineage>
</organism>
<dbReference type="GO" id="GO:0000977">
    <property type="term" value="F:RNA polymerase II transcription regulatory region sequence-specific DNA binding"/>
    <property type="evidence" value="ECO:0007669"/>
    <property type="project" value="TreeGrafter"/>
</dbReference>
<keyword evidence="4" id="KW-0677">Repeat</keyword>
<dbReference type="Gene3D" id="3.30.1370.50">
    <property type="entry name" value="R3H-like domain"/>
    <property type="match status" value="1"/>
</dbReference>
<protein>
    <submittedName>
        <fullName evidence="11">R3H domain-containing protein</fullName>
    </submittedName>
</protein>
<dbReference type="InterPro" id="IPR034076">
    <property type="entry name" value="R3H_NF-X1"/>
</dbReference>
<feature type="domain" description="R3H" evidence="10">
    <location>
        <begin position="881"/>
        <end position="950"/>
    </location>
</feature>
<keyword evidence="3" id="KW-0479">Metal-binding</keyword>
<dbReference type="SMART" id="SM00438">
    <property type="entry name" value="ZnF_NFX"/>
    <property type="match status" value="8"/>
</dbReference>
<evidence type="ECO:0000259" key="10">
    <source>
        <dbReference type="PROSITE" id="PS51061"/>
    </source>
</evidence>
<dbReference type="SUPFAM" id="SSF82708">
    <property type="entry name" value="R3H domain"/>
    <property type="match status" value="1"/>
</dbReference>
<dbReference type="SUPFAM" id="SSF57850">
    <property type="entry name" value="RING/U-box"/>
    <property type="match status" value="1"/>
</dbReference>
<comment type="similarity">
    <text evidence="2">Belongs to the NFX1 family.</text>
</comment>
<evidence type="ECO:0000256" key="7">
    <source>
        <dbReference type="ARBA" id="ARBA00023015"/>
    </source>
</evidence>
<dbReference type="InterPro" id="IPR001374">
    <property type="entry name" value="R3H_dom"/>
</dbReference>
<evidence type="ECO:0000256" key="8">
    <source>
        <dbReference type="ARBA" id="ARBA00023163"/>
    </source>
</evidence>
<dbReference type="PANTHER" id="PTHR12360:SF12">
    <property type="entry name" value="TRANSCRIPTIONAL REPRESSOR NF-X1"/>
    <property type="match status" value="1"/>
</dbReference>
<name>A0A0N4TJL6_BRUPA</name>
<dbReference type="Pfam" id="PF01424">
    <property type="entry name" value="R3H"/>
    <property type="match status" value="1"/>
</dbReference>
<dbReference type="AlphaFoldDB" id="A0A0N4TJL6"/>
<proteinExistence type="inferred from homology"/>
<evidence type="ECO:0000256" key="9">
    <source>
        <dbReference type="ARBA" id="ARBA00023242"/>
    </source>
</evidence>
<dbReference type="GO" id="GO:0008270">
    <property type="term" value="F:zinc ion binding"/>
    <property type="evidence" value="ECO:0007669"/>
    <property type="project" value="UniProtKB-KW"/>
</dbReference>
<evidence type="ECO:0000256" key="2">
    <source>
        <dbReference type="ARBA" id="ARBA00007269"/>
    </source>
</evidence>
<evidence type="ECO:0000256" key="1">
    <source>
        <dbReference type="ARBA" id="ARBA00004123"/>
    </source>
</evidence>
<dbReference type="GO" id="GO:0005634">
    <property type="term" value="C:nucleus"/>
    <property type="evidence" value="ECO:0007669"/>
    <property type="project" value="UniProtKB-SubCell"/>
</dbReference>
<dbReference type="STRING" id="6280.A0A0N4TJL6"/>
<dbReference type="Pfam" id="PF01422">
    <property type="entry name" value="zf-NF-X1"/>
    <property type="match status" value="6"/>
</dbReference>
<keyword evidence="5" id="KW-0863">Zinc-finger</keyword>
<dbReference type="GO" id="GO:0000981">
    <property type="term" value="F:DNA-binding transcription factor activity, RNA polymerase II-specific"/>
    <property type="evidence" value="ECO:0007669"/>
    <property type="project" value="TreeGrafter"/>
</dbReference>
<dbReference type="CDD" id="cd02643">
    <property type="entry name" value="R3H_NF-X1"/>
    <property type="match status" value="1"/>
</dbReference>
<dbReference type="InterPro" id="IPR036867">
    <property type="entry name" value="R3H_dom_sf"/>
</dbReference>
<dbReference type="SMART" id="SM00393">
    <property type="entry name" value="R3H"/>
    <property type="match status" value="1"/>
</dbReference>
<dbReference type="InterPro" id="IPR000967">
    <property type="entry name" value="Znf_NFX1"/>
</dbReference>
<dbReference type="PANTHER" id="PTHR12360">
    <property type="entry name" value="NUCLEAR TRANSCRIPTION FACTOR, X-BOX BINDING 1 NFX1"/>
    <property type="match status" value="1"/>
</dbReference>
<dbReference type="InterPro" id="IPR034078">
    <property type="entry name" value="NFX1_fam"/>
</dbReference>
<dbReference type="PROSITE" id="PS51061">
    <property type="entry name" value="R3H"/>
    <property type="match status" value="1"/>
</dbReference>
<accession>A0A0N4TJL6</accession>